<name>A0ABS1V580_9PROT</name>
<comment type="caution">
    <text evidence="1">The sequence shown here is derived from an EMBL/GenBank/DDBJ whole genome shotgun (WGS) entry which is preliminary data.</text>
</comment>
<keyword evidence="2" id="KW-1185">Reference proteome</keyword>
<dbReference type="EMBL" id="JAEUXJ010000006">
    <property type="protein sequence ID" value="MBL6456855.1"/>
    <property type="molecule type" value="Genomic_DNA"/>
</dbReference>
<evidence type="ECO:0000313" key="1">
    <source>
        <dbReference type="EMBL" id="MBL6456855.1"/>
    </source>
</evidence>
<reference evidence="1 2" key="1">
    <citation type="submission" date="2021-01" db="EMBL/GenBank/DDBJ databases">
        <title>Belnapia mucosa sp. nov. and Belnapia arida sp. nov., isolated from the Tabernas Desert (Almeria, Spain).</title>
        <authorList>
            <person name="Molina-Menor E."/>
            <person name="Vidal-Verdu A."/>
            <person name="Calonge A."/>
            <person name="Satari L."/>
            <person name="Pereto Magraner J."/>
            <person name="Porcar Miralles M."/>
        </authorList>
    </citation>
    <scope>NUCLEOTIDE SEQUENCE [LARGE SCALE GENOMIC DNA]</scope>
    <source>
        <strain evidence="1 2">T6</strain>
    </source>
</reference>
<dbReference type="RefSeq" id="WP_202826595.1">
    <property type="nucleotide sequence ID" value="NZ_JAEUXJ010000006.1"/>
</dbReference>
<evidence type="ECO:0000313" key="2">
    <source>
        <dbReference type="Proteomes" id="UP000606490"/>
    </source>
</evidence>
<dbReference type="Proteomes" id="UP000606490">
    <property type="component" value="Unassembled WGS sequence"/>
</dbReference>
<sequence>MSALPLLAALLAEALPGLTLRDWSLPAGDLLPWLPSVRAGIADPAALEPGERALLAGFRQRGEPLLGLDPIADAAADPAWEAAERLVWGAEGEPGALVLLRGRAGPLPEEIARIKLILGVRTAPESFELLLPAARLPALFERLRASAHSLAGPGWEAGGRALTPRLASLGLLAPIGAPLPVGRPDPVGLPQDLPEPAVLGGQARARLLLGALPAGTRLRLRFAGAEPGPVALLLDGLRQPTTAEAGGWLAARTASGSGQAAVLGLAWPGNAPAGLRLASIEVGG</sequence>
<protein>
    <submittedName>
        <fullName evidence="1">Uncharacterized protein</fullName>
    </submittedName>
</protein>
<organism evidence="1 2">
    <name type="scientific">Belnapia mucosa</name>
    <dbReference type="NCBI Taxonomy" id="2804532"/>
    <lineage>
        <taxon>Bacteria</taxon>
        <taxon>Pseudomonadati</taxon>
        <taxon>Pseudomonadota</taxon>
        <taxon>Alphaproteobacteria</taxon>
        <taxon>Acetobacterales</taxon>
        <taxon>Roseomonadaceae</taxon>
        <taxon>Belnapia</taxon>
    </lineage>
</organism>
<accession>A0ABS1V580</accession>
<proteinExistence type="predicted"/>
<gene>
    <name evidence="1" type="ORF">JMJ55_16070</name>
</gene>